<evidence type="ECO:0000313" key="6">
    <source>
        <dbReference type="Proteomes" id="UP000316292"/>
    </source>
</evidence>
<protein>
    <submittedName>
        <fullName evidence="5">DUF664 domain-containing protein</fullName>
    </submittedName>
</protein>
<comment type="caution">
    <text evidence="5">The sequence shown here is derived from an EMBL/GenBank/DDBJ whole genome shotgun (WGS) entry which is preliminary data.</text>
</comment>
<accession>A0A538T513</accession>
<feature type="binding site" evidence="3">
    <location>
        <position position="146"/>
    </location>
    <ligand>
        <name>a divalent metal cation</name>
        <dbReference type="ChEBI" id="CHEBI:60240"/>
    </ligand>
</feature>
<feature type="binding site" evidence="3">
    <location>
        <position position="142"/>
    </location>
    <ligand>
        <name>a divalent metal cation</name>
        <dbReference type="ChEBI" id="CHEBI:60240"/>
    </ligand>
</feature>
<name>A0A538T513_UNCEI</name>
<reference evidence="6 7" key="1">
    <citation type="journal article" date="2019" name="Nat. Microbiol.">
        <title>Mediterranean grassland soil C-N compound turnover is dependent on rainfall and depth, and is mediated by genomically divergent microorganisms.</title>
        <authorList>
            <person name="Diamond S."/>
            <person name="Andeer P.F."/>
            <person name="Li Z."/>
            <person name="Crits-Christoph A."/>
            <person name="Burstein D."/>
            <person name="Anantharaman K."/>
            <person name="Lane K.R."/>
            <person name="Thomas B.C."/>
            <person name="Pan C."/>
            <person name="Northen T.R."/>
            <person name="Banfield J.F."/>
        </authorList>
    </citation>
    <scope>NUCLEOTIDE SEQUENCE [LARGE SCALE GENOMIC DNA]</scope>
    <source>
        <strain evidence="4">WS_1</strain>
        <strain evidence="5">WS_5</strain>
    </source>
</reference>
<evidence type="ECO:0000256" key="3">
    <source>
        <dbReference type="PIRSR" id="PIRSR607837-1"/>
    </source>
</evidence>
<dbReference type="Gene3D" id="1.20.120.450">
    <property type="entry name" value="dinb family like domain"/>
    <property type="match status" value="1"/>
</dbReference>
<keyword evidence="2 3" id="KW-0479">Metal-binding</keyword>
<evidence type="ECO:0000256" key="1">
    <source>
        <dbReference type="ARBA" id="ARBA00008635"/>
    </source>
</evidence>
<evidence type="ECO:0000313" key="5">
    <source>
        <dbReference type="EMBL" id="TMQ58707.1"/>
    </source>
</evidence>
<feature type="binding site" evidence="3">
    <location>
        <position position="51"/>
    </location>
    <ligand>
        <name>a divalent metal cation</name>
        <dbReference type="ChEBI" id="CHEBI:60240"/>
    </ligand>
</feature>
<dbReference type="InterPro" id="IPR034660">
    <property type="entry name" value="DinB/YfiT-like"/>
</dbReference>
<dbReference type="Proteomes" id="UP000320913">
    <property type="component" value="Unassembled WGS sequence"/>
</dbReference>
<evidence type="ECO:0000313" key="7">
    <source>
        <dbReference type="Proteomes" id="UP000320913"/>
    </source>
</evidence>
<evidence type="ECO:0000313" key="4">
    <source>
        <dbReference type="EMBL" id="TMQ47431.1"/>
    </source>
</evidence>
<evidence type="ECO:0000256" key="2">
    <source>
        <dbReference type="ARBA" id="ARBA00022723"/>
    </source>
</evidence>
<dbReference type="EMBL" id="VBOV01000121">
    <property type="protein sequence ID" value="TMQ58707.1"/>
    <property type="molecule type" value="Genomic_DNA"/>
</dbReference>
<dbReference type="SUPFAM" id="SSF109854">
    <property type="entry name" value="DinB/YfiT-like putative metalloenzymes"/>
    <property type="match status" value="1"/>
</dbReference>
<dbReference type="GO" id="GO:0046872">
    <property type="term" value="F:metal ion binding"/>
    <property type="evidence" value="ECO:0007669"/>
    <property type="project" value="UniProtKB-KW"/>
</dbReference>
<dbReference type="InterPro" id="IPR007837">
    <property type="entry name" value="DinB"/>
</dbReference>
<organism evidence="5 7">
    <name type="scientific">Eiseniibacteriota bacterium</name>
    <dbReference type="NCBI Taxonomy" id="2212470"/>
    <lineage>
        <taxon>Bacteria</taxon>
        <taxon>Candidatus Eiseniibacteriota</taxon>
    </lineage>
</organism>
<gene>
    <name evidence="4" type="ORF">E6K71_09945</name>
    <name evidence="5" type="ORF">E6K75_05065</name>
</gene>
<dbReference type="EMBL" id="VBOR01000111">
    <property type="protein sequence ID" value="TMQ47431.1"/>
    <property type="molecule type" value="Genomic_DNA"/>
</dbReference>
<sequence length="175" mass="19880">MKATETKTADWILEQLESEAPRTRRVLERVPEGRDDWKPHEKSMPLGRLAHLVATIPTWVGFIVNKDDLELNPPAGKSNVDQKPLRTPAELVAAHDKAVAEAREVLRKTNEEHLQKSWKLLVSGKTVSEDPRYIVLRDTLMHMSHHRGQLTVYLRLNNVPVPSVYGPTADDPRFA</sequence>
<comment type="similarity">
    <text evidence="1">Belongs to the DinB family.</text>
</comment>
<dbReference type="Proteomes" id="UP000316292">
    <property type="component" value="Unassembled WGS sequence"/>
</dbReference>
<proteinExistence type="inferred from homology"/>
<dbReference type="AlphaFoldDB" id="A0A538T513"/>
<dbReference type="Pfam" id="PF05163">
    <property type="entry name" value="DinB"/>
    <property type="match status" value="1"/>
</dbReference>